<keyword evidence="3" id="KW-1185">Reference proteome</keyword>
<accession>A0AAW2C5P3</accession>
<evidence type="ECO:0000313" key="2">
    <source>
        <dbReference type="EMBL" id="KAK9993402.1"/>
    </source>
</evidence>
<protein>
    <recommendedName>
        <fullName evidence="1">RNase H type-1 domain-containing protein</fullName>
    </recommendedName>
</protein>
<dbReference type="InterPro" id="IPR002156">
    <property type="entry name" value="RNaseH_domain"/>
</dbReference>
<dbReference type="Pfam" id="PF13456">
    <property type="entry name" value="RVT_3"/>
    <property type="match status" value="1"/>
</dbReference>
<dbReference type="CDD" id="cd06222">
    <property type="entry name" value="RNase_H_like"/>
    <property type="match status" value="1"/>
</dbReference>
<dbReference type="EMBL" id="JAZDWU010000008">
    <property type="protein sequence ID" value="KAK9993402.1"/>
    <property type="molecule type" value="Genomic_DNA"/>
</dbReference>
<proteinExistence type="predicted"/>
<dbReference type="GO" id="GO:0004523">
    <property type="term" value="F:RNA-DNA hybrid ribonuclease activity"/>
    <property type="evidence" value="ECO:0007669"/>
    <property type="project" value="InterPro"/>
</dbReference>
<name>A0AAW2C5P3_9ROSI</name>
<evidence type="ECO:0000313" key="3">
    <source>
        <dbReference type="Proteomes" id="UP001459277"/>
    </source>
</evidence>
<dbReference type="PANTHER" id="PTHR47074:SF48">
    <property type="entry name" value="POLYNUCLEOTIDYL TRANSFERASE, RIBONUCLEASE H-LIKE SUPERFAMILY PROTEIN"/>
    <property type="match status" value="1"/>
</dbReference>
<dbReference type="InterPro" id="IPR036397">
    <property type="entry name" value="RNaseH_sf"/>
</dbReference>
<dbReference type="AlphaFoldDB" id="A0AAW2C5P3"/>
<dbReference type="InterPro" id="IPR044730">
    <property type="entry name" value="RNase_H-like_dom_plant"/>
</dbReference>
<dbReference type="GO" id="GO:0003676">
    <property type="term" value="F:nucleic acid binding"/>
    <property type="evidence" value="ECO:0007669"/>
    <property type="project" value="InterPro"/>
</dbReference>
<organism evidence="2 3">
    <name type="scientific">Lithocarpus litseifolius</name>
    <dbReference type="NCBI Taxonomy" id="425828"/>
    <lineage>
        <taxon>Eukaryota</taxon>
        <taxon>Viridiplantae</taxon>
        <taxon>Streptophyta</taxon>
        <taxon>Embryophyta</taxon>
        <taxon>Tracheophyta</taxon>
        <taxon>Spermatophyta</taxon>
        <taxon>Magnoliopsida</taxon>
        <taxon>eudicotyledons</taxon>
        <taxon>Gunneridae</taxon>
        <taxon>Pentapetalae</taxon>
        <taxon>rosids</taxon>
        <taxon>fabids</taxon>
        <taxon>Fagales</taxon>
        <taxon>Fagaceae</taxon>
        <taxon>Lithocarpus</taxon>
    </lineage>
</organism>
<feature type="domain" description="RNase H type-1" evidence="1">
    <location>
        <begin position="130"/>
        <end position="199"/>
    </location>
</feature>
<evidence type="ECO:0000259" key="1">
    <source>
        <dbReference type="Pfam" id="PF13456"/>
    </source>
</evidence>
<sequence length="238" mass="27065">MHSFCPQFKTKELRKSWKKCLYIYVDDKVGGLKSIKSNKEKAKLTQWLAFLCSSSTDNRDPPLFSMVEWAIWNRRNNLRLGKPAAPLNELLSQSQDRLREFKLYNSLSIIPVGRPPTSWQAPNSDTYKVNFDGALFAAENSAGLGVVIRNAEGQVMVSLSEKTTLPFTAIEVEAMAVRRALTLALETGFQQIILLADTHLSTRKQHSLSVKFWPHNERHSVFCLLFFKNTLLLRAHAL</sequence>
<dbReference type="InterPro" id="IPR012337">
    <property type="entry name" value="RNaseH-like_sf"/>
</dbReference>
<gene>
    <name evidence="2" type="ORF">SO802_023105</name>
</gene>
<dbReference type="Proteomes" id="UP001459277">
    <property type="component" value="Unassembled WGS sequence"/>
</dbReference>
<dbReference type="SUPFAM" id="SSF53098">
    <property type="entry name" value="Ribonuclease H-like"/>
    <property type="match status" value="1"/>
</dbReference>
<dbReference type="PANTHER" id="PTHR47074">
    <property type="entry name" value="BNAC02G40300D PROTEIN"/>
    <property type="match status" value="1"/>
</dbReference>
<dbReference type="Gene3D" id="3.30.420.10">
    <property type="entry name" value="Ribonuclease H-like superfamily/Ribonuclease H"/>
    <property type="match status" value="1"/>
</dbReference>
<comment type="caution">
    <text evidence="2">The sequence shown here is derived from an EMBL/GenBank/DDBJ whole genome shotgun (WGS) entry which is preliminary data.</text>
</comment>
<reference evidence="2 3" key="1">
    <citation type="submission" date="2024-01" db="EMBL/GenBank/DDBJ databases">
        <title>A telomere-to-telomere, gap-free genome of sweet tea (Lithocarpus litseifolius).</title>
        <authorList>
            <person name="Zhou J."/>
        </authorList>
    </citation>
    <scope>NUCLEOTIDE SEQUENCE [LARGE SCALE GENOMIC DNA]</scope>
    <source>
        <strain evidence="2">Zhou-2022a</strain>
        <tissue evidence="2">Leaf</tissue>
    </source>
</reference>
<dbReference type="InterPro" id="IPR052929">
    <property type="entry name" value="RNase_H-like_EbsB-rel"/>
</dbReference>